<name>A0AAN9JV90_CANGL</name>
<organism evidence="1 2">
    <name type="scientific">Canavalia gladiata</name>
    <name type="common">Sword bean</name>
    <name type="synonym">Dolichos gladiatus</name>
    <dbReference type="NCBI Taxonomy" id="3824"/>
    <lineage>
        <taxon>Eukaryota</taxon>
        <taxon>Viridiplantae</taxon>
        <taxon>Streptophyta</taxon>
        <taxon>Embryophyta</taxon>
        <taxon>Tracheophyta</taxon>
        <taxon>Spermatophyta</taxon>
        <taxon>Magnoliopsida</taxon>
        <taxon>eudicotyledons</taxon>
        <taxon>Gunneridae</taxon>
        <taxon>Pentapetalae</taxon>
        <taxon>rosids</taxon>
        <taxon>fabids</taxon>
        <taxon>Fabales</taxon>
        <taxon>Fabaceae</taxon>
        <taxon>Papilionoideae</taxon>
        <taxon>50 kb inversion clade</taxon>
        <taxon>NPAAA clade</taxon>
        <taxon>indigoferoid/millettioid clade</taxon>
        <taxon>Phaseoleae</taxon>
        <taxon>Canavalia</taxon>
    </lineage>
</organism>
<protein>
    <submittedName>
        <fullName evidence="1">Uncharacterized protein</fullName>
    </submittedName>
</protein>
<dbReference type="EMBL" id="JAYMYQ010000011">
    <property type="protein sequence ID" value="KAK7304567.1"/>
    <property type="molecule type" value="Genomic_DNA"/>
</dbReference>
<reference evidence="1 2" key="1">
    <citation type="submission" date="2024-01" db="EMBL/GenBank/DDBJ databases">
        <title>The genomes of 5 underutilized Papilionoideae crops provide insights into root nodulation and disease resistanc.</title>
        <authorList>
            <person name="Jiang F."/>
        </authorList>
    </citation>
    <scope>NUCLEOTIDE SEQUENCE [LARGE SCALE GENOMIC DNA]</scope>
    <source>
        <strain evidence="1">LVBAO_FW01</strain>
        <tissue evidence="1">Leaves</tissue>
    </source>
</reference>
<dbReference type="AlphaFoldDB" id="A0AAN9JV90"/>
<evidence type="ECO:0000313" key="1">
    <source>
        <dbReference type="EMBL" id="KAK7304567.1"/>
    </source>
</evidence>
<accession>A0AAN9JV90</accession>
<keyword evidence="2" id="KW-1185">Reference proteome</keyword>
<gene>
    <name evidence="1" type="ORF">VNO77_42448</name>
</gene>
<dbReference type="Proteomes" id="UP001367508">
    <property type="component" value="Unassembled WGS sequence"/>
</dbReference>
<evidence type="ECO:0000313" key="2">
    <source>
        <dbReference type="Proteomes" id="UP001367508"/>
    </source>
</evidence>
<comment type="caution">
    <text evidence="1">The sequence shown here is derived from an EMBL/GenBank/DDBJ whole genome shotgun (WGS) entry which is preliminary data.</text>
</comment>
<sequence length="90" mass="10027">MLACSDFIEIFGLKVSQKALLVVLDNTGWNSFWQSVSRSGHIHGWNGSCFTLDTMGAFVIQSYQGAYQLRVPTFRRFVVGLSLLSVLPVI</sequence>
<proteinExistence type="predicted"/>